<proteinExistence type="predicted"/>
<evidence type="ECO:0000313" key="2">
    <source>
        <dbReference type="Proteomes" id="UP001187734"/>
    </source>
</evidence>
<organism evidence="1 2">
    <name type="scientific">Fusarium torulosum</name>
    <dbReference type="NCBI Taxonomy" id="33205"/>
    <lineage>
        <taxon>Eukaryota</taxon>
        <taxon>Fungi</taxon>
        <taxon>Dikarya</taxon>
        <taxon>Ascomycota</taxon>
        <taxon>Pezizomycotina</taxon>
        <taxon>Sordariomycetes</taxon>
        <taxon>Hypocreomycetidae</taxon>
        <taxon>Hypocreales</taxon>
        <taxon>Nectriaceae</taxon>
        <taxon>Fusarium</taxon>
    </lineage>
</organism>
<dbReference type="EMBL" id="ONZP01000070">
    <property type="protein sequence ID" value="SPJ72670.1"/>
    <property type="molecule type" value="Genomic_DNA"/>
</dbReference>
<dbReference type="AlphaFoldDB" id="A0AAE8M1W9"/>
<reference evidence="1" key="1">
    <citation type="submission" date="2018-03" db="EMBL/GenBank/DDBJ databases">
        <authorList>
            <person name="Guldener U."/>
        </authorList>
    </citation>
    <scope>NUCLEOTIDE SEQUENCE</scope>
</reference>
<keyword evidence="2" id="KW-1185">Reference proteome</keyword>
<accession>A0AAE8M1W9</accession>
<sequence>MAPRSFLSLPCELRHNIYEAYFALHGGYVFQPGSGKLAEANGQPLDLALMYTCILIASETTDLLFKYNSITFSTLYHPEWRAWAGRFDYLLDCQMKERHCLVIYLGRFLTPEITPNRSLIPLVSPSPQRRWDRRYGTYEETTRW</sequence>
<dbReference type="Proteomes" id="UP001187734">
    <property type="component" value="Unassembled WGS sequence"/>
</dbReference>
<evidence type="ECO:0000313" key="1">
    <source>
        <dbReference type="EMBL" id="SPJ72670.1"/>
    </source>
</evidence>
<name>A0AAE8M1W9_9HYPO</name>
<protein>
    <submittedName>
        <fullName evidence="1">Uncharacterized protein</fullName>
    </submittedName>
</protein>
<gene>
    <name evidence="1" type="ORF">FTOL_02399</name>
</gene>
<comment type="caution">
    <text evidence="1">The sequence shown here is derived from an EMBL/GenBank/DDBJ whole genome shotgun (WGS) entry which is preliminary data.</text>
</comment>